<name>A0A392VAS3_9FABA</name>
<comment type="caution">
    <text evidence="1">The sequence shown here is derived from an EMBL/GenBank/DDBJ whole genome shotgun (WGS) entry which is preliminary data.</text>
</comment>
<dbReference type="EMBL" id="LXQA011089160">
    <property type="protein sequence ID" value="MCI84359.1"/>
    <property type="molecule type" value="Genomic_DNA"/>
</dbReference>
<evidence type="ECO:0000313" key="1">
    <source>
        <dbReference type="EMBL" id="MCI84359.1"/>
    </source>
</evidence>
<proteinExistence type="predicted"/>
<reference evidence="1 2" key="1">
    <citation type="journal article" date="2018" name="Front. Plant Sci.">
        <title>Red Clover (Trifolium pratense) and Zigzag Clover (T. medium) - A Picture of Genomic Similarities and Differences.</title>
        <authorList>
            <person name="Dluhosova J."/>
            <person name="Istvanek J."/>
            <person name="Nedelnik J."/>
            <person name="Repkova J."/>
        </authorList>
    </citation>
    <scope>NUCLEOTIDE SEQUENCE [LARGE SCALE GENOMIC DNA]</scope>
    <source>
        <strain evidence="2">cv. 10/8</strain>
        <tissue evidence="1">Leaf</tissue>
    </source>
</reference>
<dbReference type="Proteomes" id="UP000265520">
    <property type="component" value="Unassembled WGS sequence"/>
</dbReference>
<dbReference type="AlphaFoldDB" id="A0A392VAS3"/>
<evidence type="ECO:0000313" key="2">
    <source>
        <dbReference type="Proteomes" id="UP000265520"/>
    </source>
</evidence>
<protein>
    <submittedName>
        <fullName evidence="1">Uncharacterized protein</fullName>
    </submittedName>
</protein>
<accession>A0A392VAS3</accession>
<keyword evidence="2" id="KW-1185">Reference proteome</keyword>
<feature type="non-terminal residue" evidence="1">
    <location>
        <position position="58"/>
    </location>
</feature>
<sequence>MHQRLTIWREDCLVENIEADQSAYVAETNTVTVKNFDKNLAIISPCGEQDAAFDPNIV</sequence>
<organism evidence="1 2">
    <name type="scientific">Trifolium medium</name>
    <dbReference type="NCBI Taxonomy" id="97028"/>
    <lineage>
        <taxon>Eukaryota</taxon>
        <taxon>Viridiplantae</taxon>
        <taxon>Streptophyta</taxon>
        <taxon>Embryophyta</taxon>
        <taxon>Tracheophyta</taxon>
        <taxon>Spermatophyta</taxon>
        <taxon>Magnoliopsida</taxon>
        <taxon>eudicotyledons</taxon>
        <taxon>Gunneridae</taxon>
        <taxon>Pentapetalae</taxon>
        <taxon>rosids</taxon>
        <taxon>fabids</taxon>
        <taxon>Fabales</taxon>
        <taxon>Fabaceae</taxon>
        <taxon>Papilionoideae</taxon>
        <taxon>50 kb inversion clade</taxon>
        <taxon>NPAAA clade</taxon>
        <taxon>Hologalegina</taxon>
        <taxon>IRL clade</taxon>
        <taxon>Trifolieae</taxon>
        <taxon>Trifolium</taxon>
    </lineage>
</organism>